<evidence type="ECO:0000313" key="3">
    <source>
        <dbReference type="RefSeq" id="XP_022303244.1"/>
    </source>
</evidence>
<dbReference type="PROSITE" id="PS00028">
    <property type="entry name" value="ZINC_FINGER_C2H2_1"/>
    <property type="match status" value="1"/>
</dbReference>
<protein>
    <submittedName>
        <fullName evidence="3">Uncharacterized protein LOC111110881 isoform X1</fullName>
    </submittedName>
    <submittedName>
        <fullName evidence="4">Uncharacterized protein LOC111122828 isoform X1</fullName>
    </submittedName>
</protein>
<accession>A0A8B8BK75</accession>
<feature type="domain" description="C2H2-type" evidence="1">
    <location>
        <begin position="900"/>
        <end position="924"/>
    </location>
</feature>
<dbReference type="PANTHER" id="PTHR33845">
    <property type="entry name" value="C2H2-TYPE DOMAIN-CONTAINING PROTEIN"/>
    <property type="match status" value="1"/>
</dbReference>
<dbReference type="InterPro" id="IPR013087">
    <property type="entry name" value="Znf_C2H2_type"/>
</dbReference>
<dbReference type="GeneID" id="111110881"/>
<evidence type="ECO:0000313" key="4">
    <source>
        <dbReference type="RefSeq" id="XP_022320527.1"/>
    </source>
</evidence>
<evidence type="ECO:0000259" key="1">
    <source>
        <dbReference type="PROSITE" id="PS00028"/>
    </source>
</evidence>
<sequence length="1103" mass="125136">MEGNEDCCFFGIDCEKLSLVKVRDCLKTTNNHLRYLKASCKGFDLLESHLILNRAGFPLFTQAFLNKQICPRHRDDHGIYWRRSRRTCSHPLHGDSKAKPDRGVTAVMSCEIWMRFRQNVAIGEGVCKTCSTKHKNEVSLGNQIEVEIREKIEQMIPTNDSEMTGMNAEDRNLSQSCATSTSMICAQNDSDDESDDDNDDMDTEYYVGTATESERAYSQQTTCSNWSHDMKSSKDIFNEVMETLSNSSYEPLRSQPSQPITDLNVVTKQYYIRQATSAFRVICEAIAPGQGPALFQEVIQHNSKSTKKDCREKDLLTETVVEAYKIAEDHNIKTQILSLIATKYSKNELCQMIEDLSIHKIDKARKHATTHGPGQYITPTKITRVRISKQQIQHFIEFISSPCYLQTVGFGSKTIKLSSGVQVKVPKVIRTMIGSRLIEAYTDYCQEHSIQVPCRATLFKIIKCCAASQLKSLQGLDNHASEGMAAIETLQKTVEKLSENGLEQGKANDLKKQLNALKSHLKHDFQTHLTSTSFCIHHCIQYALSEKSCNHQHSEICIPCENIYHTIRSIENSTDSLTFSSYLIKEEVEFDIKTSIDKLINWRNHLIRSVNQDKSKSNILKHLEKDQVLIIADWAMKYLPQNFRETQSDWYGKQGISWHVTCALFLPDMEEQDSDTEKNLEILSFVHLVQNGSQGWFSVSQIFQDIFSTLKELKPHLNDVYIKSDNAGCYHSLPLMTYLWKNRNEMSLTVKEFNFSEVQSGKDLCDARTGSCRLHILNYINEGHNVTDVFEMKKALESHGGVVNTYVTVIDVNMEKQPGLSGQLKSLAISSYNNFIFGNDGMRVYKAYGIGSGELISSTSLQSISRTLSCENGYEVKEPPVAPNTRAILHAAKGTSTLSCTDPDCMKTFKKPNQLMNHLVRGDHLYDTDSRDNIEDTTKRLWANVCTGVRNNVPTNTNLDCVDSTEGESLHEPYGYALKKRKKVTRFSRKVKDFVRKVFDDGELSGKKANPYTVSKNIRYEVDEMGQRLFDTSEWLSPQQVRGLFANFATQKNKSKSNERKAKKLKLEEIDEDCDEELQNTINSLIAAEHLNAVSSISDELLS</sequence>
<dbReference type="Proteomes" id="UP000694844">
    <property type="component" value="Chromosome 9"/>
</dbReference>
<gene>
    <name evidence="3" type="primary">LOC111110881</name>
    <name evidence="4" type="synonym">LOC111122828</name>
</gene>
<dbReference type="PANTHER" id="PTHR33845:SF1">
    <property type="entry name" value="C2H2-TYPE DOMAIN-CONTAINING PROTEIN"/>
    <property type="match status" value="1"/>
</dbReference>
<evidence type="ECO:0000313" key="2">
    <source>
        <dbReference type="Proteomes" id="UP000694844"/>
    </source>
</evidence>
<name>A0A8B8BK75_CRAVI</name>
<proteinExistence type="predicted"/>
<dbReference type="Proteomes" id="UP000694844">
    <property type="component" value="Chromosome 3"/>
</dbReference>
<dbReference type="AlphaFoldDB" id="A0A8B8BK75"/>
<dbReference type="RefSeq" id="XP_022303244.1">
    <property type="nucleotide sequence ID" value="XM_022447536.1"/>
</dbReference>
<organism evidence="2 3">
    <name type="scientific">Crassostrea virginica</name>
    <name type="common">Eastern oyster</name>
    <dbReference type="NCBI Taxonomy" id="6565"/>
    <lineage>
        <taxon>Eukaryota</taxon>
        <taxon>Metazoa</taxon>
        <taxon>Spiralia</taxon>
        <taxon>Lophotrochozoa</taxon>
        <taxon>Mollusca</taxon>
        <taxon>Bivalvia</taxon>
        <taxon>Autobranchia</taxon>
        <taxon>Pteriomorphia</taxon>
        <taxon>Ostreida</taxon>
        <taxon>Ostreoidea</taxon>
        <taxon>Ostreidae</taxon>
        <taxon>Crassostrea</taxon>
    </lineage>
</organism>
<reference evidence="3 4" key="1">
    <citation type="submission" date="2025-04" db="UniProtKB">
        <authorList>
            <consortium name="RefSeq"/>
        </authorList>
    </citation>
    <scope>IDENTIFICATION</scope>
    <source>
        <tissue evidence="3 4">Whole sample</tissue>
    </source>
</reference>
<dbReference type="KEGG" id="cvn:111110881"/>
<keyword evidence="2" id="KW-1185">Reference proteome</keyword>
<dbReference type="RefSeq" id="XP_022320527.1">
    <property type="nucleotide sequence ID" value="XM_022464819.1"/>
</dbReference>
<dbReference type="OrthoDB" id="6130713at2759"/>
<dbReference type="KEGG" id="cvn:111122828"/>